<reference evidence="1" key="2">
    <citation type="journal article" date="2015" name="Data Brief">
        <title>Shoot transcriptome of the giant reed, Arundo donax.</title>
        <authorList>
            <person name="Barrero R.A."/>
            <person name="Guerrero F.D."/>
            <person name="Moolhuijzen P."/>
            <person name="Goolsby J.A."/>
            <person name="Tidwell J."/>
            <person name="Bellgard S.E."/>
            <person name="Bellgard M.I."/>
        </authorList>
    </citation>
    <scope>NUCLEOTIDE SEQUENCE</scope>
    <source>
        <tissue evidence="1">Shoot tissue taken approximately 20 cm above the soil surface</tissue>
    </source>
</reference>
<dbReference type="EMBL" id="GBRH01226990">
    <property type="protein sequence ID" value="JAD70905.1"/>
    <property type="molecule type" value="Transcribed_RNA"/>
</dbReference>
<name>A0A0A9CBX6_ARUDO</name>
<sequence>MTLELMMLLCSTGLRSPWGRDPRIHAFIAPDPLISSPALLPVERESARDVAVHADRVADSAFQIAVAHIW</sequence>
<protein>
    <submittedName>
        <fullName evidence="1">Uncharacterized protein</fullName>
    </submittedName>
</protein>
<organism evidence="1">
    <name type="scientific">Arundo donax</name>
    <name type="common">Giant reed</name>
    <name type="synonym">Donax arundinaceus</name>
    <dbReference type="NCBI Taxonomy" id="35708"/>
    <lineage>
        <taxon>Eukaryota</taxon>
        <taxon>Viridiplantae</taxon>
        <taxon>Streptophyta</taxon>
        <taxon>Embryophyta</taxon>
        <taxon>Tracheophyta</taxon>
        <taxon>Spermatophyta</taxon>
        <taxon>Magnoliopsida</taxon>
        <taxon>Liliopsida</taxon>
        <taxon>Poales</taxon>
        <taxon>Poaceae</taxon>
        <taxon>PACMAD clade</taxon>
        <taxon>Arundinoideae</taxon>
        <taxon>Arundineae</taxon>
        <taxon>Arundo</taxon>
    </lineage>
</organism>
<evidence type="ECO:0000313" key="1">
    <source>
        <dbReference type="EMBL" id="JAD70905.1"/>
    </source>
</evidence>
<reference evidence="1" key="1">
    <citation type="submission" date="2014-09" db="EMBL/GenBank/DDBJ databases">
        <authorList>
            <person name="Magalhaes I.L.F."/>
            <person name="Oliveira U."/>
            <person name="Santos F.R."/>
            <person name="Vidigal T.H.D.A."/>
            <person name="Brescovit A.D."/>
            <person name="Santos A.J."/>
        </authorList>
    </citation>
    <scope>NUCLEOTIDE SEQUENCE</scope>
    <source>
        <tissue evidence="1">Shoot tissue taken approximately 20 cm above the soil surface</tissue>
    </source>
</reference>
<proteinExistence type="predicted"/>
<dbReference type="AlphaFoldDB" id="A0A0A9CBX6"/>
<accession>A0A0A9CBX6</accession>